<dbReference type="Proteomes" id="UP001596512">
    <property type="component" value="Unassembled WGS sequence"/>
</dbReference>
<sequence>MDAELVACALSGLEITVRVERDVAGLGRAAAAARAGPVGVPSSPRPNR</sequence>
<protein>
    <submittedName>
        <fullName evidence="1">Uncharacterized protein</fullName>
    </submittedName>
</protein>
<comment type="caution">
    <text evidence="1">The sequence shown here is derived from an EMBL/GenBank/DDBJ whole genome shotgun (WGS) entry which is preliminary data.</text>
</comment>
<keyword evidence="2" id="KW-1185">Reference proteome</keyword>
<gene>
    <name evidence="1" type="ORF">ACFQV2_01460</name>
</gene>
<name>A0ABW2TFJ6_9PSEU</name>
<organism evidence="1 2">
    <name type="scientific">Actinokineospora soli</name>
    <dbReference type="NCBI Taxonomy" id="1048753"/>
    <lineage>
        <taxon>Bacteria</taxon>
        <taxon>Bacillati</taxon>
        <taxon>Actinomycetota</taxon>
        <taxon>Actinomycetes</taxon>
        <taxon>Pseudonocardiales</taxon>
        <taxon>Pseudonocardiaceae</taxon>
        <taxon>Actinokineospora</taxon>
    </lineage>
</organism>
<accession>A0ABW2TFJ6</accession>
<reference evidence="2" key="1">
    <citation type="journal article" date="2019" name="Int. J. Syst. Evol. Microbiol.">
        <title>The Global Catalogue of Microorganisms (GCM) 10K type strain sequencing project: providing services to taxonomists for standard genome sequencing and annotation.</title>
        <authorList>
            <consortium name="The Broad Institute Genomics Platform"/>
            <consortium name="The Broad Institute Genome Sequencing Center for Infectious Disease"/>
            <person name="Wu L."/>
            <person name="Ma J."/>
        </authorList>
    </citation>
    <scope>NUCLEOTIDE SEQUENCE [LARGE SCALE GENOMIC DNA]</scope>
    <source>
        <strain evidence="2">JCM 17695</strain>
    </source>
</reference>
<dbReference type="EMBL" id="JBHTEY010000004">
    <property type="protein sequence ID" value="MFC7612522.1"/>
    <property type="molecule type" value="Genomic_DNA"/>
</dbReference>
<evidence type="ECO:0000313" key="2">
    <source>
        <dbReference type="Proteomes" id="UP001596512"/>
    </source>
</evidence>
<evidence type="ECO:0000313" key="1">
    <source>
        <dbReference type="EMBL" id="MFC7612522.1"/>
    </source>
</evidence>
<proteinExistence type="predicted"/>